<dbReference type="AlphaFoldDB" id="A0A2P2MM60"/>
<sequence>MGNKFNTSILILTLHLQGTSSGRTKCFENRHCRQGNAIGSCSVTLGLNSNIKYACPKSRNYNWPSQRKTKTISNQMTYNSPLHYSAV</sequence>
<feature type="signal peptide" evidence="1">
    <location>
        <begin position="1"/>
        <end position="21"/>
    </location>
</feature>
<protein>
    <submittedName>
        <fullName evidence="2">Putative peptide/nitrate transporter At3g43790</fullName>
    </submittedName>
</protein>
<evidence type="ECO:0000313" key="2">
    <source>
        <dbReference type="EMBL" id="MBX31305.1"/>
    </source>
</evidence>
<reference evidence="2" key="1">
    <citation type="submission" date="2018-02" db="EMBL/GenBank/DDBJ databases">
        <title>Rhizophora mucronata_Transcriptome.</title>
        <authorList>
            <person name="Meera S.P."/>
            <person name="Sreeshan A."/>
            <person name="Augustine A."/>
        </authorList>
    </citation>
    <scope>NUCLEOTIDE SEQUENCE</scope>
    <source>
        <tissue evidence="2">Leaf</tissue>
    </source>
</reference>
<dbReference type="EMBL" id="GGEC01050821">
    <property type="protein sequence ID" value="MBX31305.1"/>
    <property type="molecule type" value="Transcribed_RNA"/>
</dbReference>
<name>A0A2P2MM60_RHIMU</name>
<keyword evidence="1" id="KW-0732">Signal</keyword>
<feature type="chain" id="PRO_5015153953" evidence="1">
    <location>
        <begin position="22"/>
        <end position="87"/>
    </location>
</feature>
<proteinExistence type="predicted"/>
<accession>A0A2P2MM60</accession>
<organism evidence="2">
    <name type="scientific">Rhizophora mucronata</name>
    <name type="common">Asiatic mangrove</name>
    <dbReference type="NCBI Taxonomy" id="61149"/>
    <lineage>
        <taxon>Eukaryota</taxon>
        <taxon>Viridiplantae</taxon>
        <taxon>Streptophyta</taxon>
        <taxon>Embryophyta</taxon>
        <taxon>Tracheophyta</taxon>
        <taxon>Spermatophyta</taxon>
        <taxon>Magnoliopsida</taxon>
        <taxon>eudicotyledons</taxon>
        <taxon>Gunneridae</taxon>
        <taxon>Pentapetalae</taxon>
        <taxon>rosids</taxon>
        <taxon>fabids</taxon>
        <taxon>Malpighiales</taxon>
        <taxon>Rhizophoraceae</taxon>
        <taxon>Rhizophora</taxon>
    </lineage>
</organism>
<evidence type="ECO:0000256" key="1">
    <source>
        <dbReference type="SAM" id="SignalP"/>
    </source>
</evidence>